<evidence type="ECO:0000259" key="3">
    <source>
        <dbReference type="Pfam" id="PF02563"/>
    </source>
</evidence>
<evidence type="ECO:0000256" key="1">
    <source>
        <dbReference type="ARBA" id="ARBA00022729"/>
    </source>
</evidence>
<dbReference type="Gene3D" id="3.30.1950.10">
    <property type="entry name" value="wza like domain"/>
    <property type="match status" value="1"/>
</dbReference>
<proteinExistence type="predicted"/>
<dbReference type="EMBL" id="DRND01000246">
    <property type="protein sequence ID" value="HFC46843.1"/>
    <property type="molecule type" value="Genomic_DNA"/>
</dbReference>
<keyword evidence="2" id="KW-1133">Transmembrane helix</keyword>
<dbReference type="Pfam" id="PF02563">
    <property type="entry name" value="Poly_export"/>
    <property type="match status" value="1"/>
</dbReference>
<dbReference type="PANTHER" id="PTHR33619:SF3">
    <property type="entry name" value="POLYSACCHARIDE EXPORT PROTEIN GFCE-RELATED"/>
    <property type="match status" value="1"/>
</dbReference>
<dbReference type="InterPro" id="IPR003715">
    <property type="entry name" value="Poly_export_N"/>
</dbReference>
<keyword evidence="1" id="KW-0732">Signal</keyword>
<evidence type="ECO:0000313" key="4">
    <source>
        <dbReference type="EMBL" id="HFC46843.1"/>
    </source>
</evidence>
<organism evidence="4">
    <name type="scientific">Dissulfuribacter thermophilus</name>
    <dbReference type="NCBI Taxonomy" id="1156395"/>
    <lineage>
        <taxon>Bacteria</taxon>
        <taxon>Pseudomonadati</taxon>
        <taxon>Thermodesulfobacteriota</taxon>
        <taxon>Dissulfuribacteria</taxon>
        <taxon>Dissulfuribacterales</taxon>
        <taxon>Dissulfuribacteraceae</taxon>
        <taxon>Dissulfuribacter</taxon>
    </lineage>
</organism>
<feature type="domain" description="Polysaccharide export protein N-terminal" evidence="3">
    <location>
        <begin position="40"/>
        <end position="112"/>
    </location>
</feature>
<dbReference type="PANTHER" id="PTHR33619">
    <property type="entry name" value="POLYSACCHARIDE EXPORT PROTEIN GFCE-RELATED"/>
    <property type="match status" value="1"/>
</dbReference>
<dbReference type="AlphaFoldDB" id="A0A7V2WT77"/>
<accession>A0A7V2WT77</accession>
<feature type="non-terminal residue" evidence="4">
    <location>
        <position position="148"/>
    </location>
</feature>
<feature type="transmembrane region" description="Helical" evidence="2">
    <location>
        <begin position="12"/>
        <end position="31"/>
    </location>
</feature>
<protein>
    <submittedName>
        <fullName evidence="4">Sugar ABC transporter substrate-binding protein</fullName>
    </submittedName>
</protein>
<evidence type="ECO:0000256" key="2">
    <source>
        <dbReference type="SAM" id="Phobius"/>
    </source>
</evidence>
<dbReference type="InterPro" id="IPR049712">
    <property type="entry name" value="Poly_export"/>
</dbReference>
<comment type="caution">
    <text evidence="4">The sequence shown here is derived from an EMBL/GenBank/DDBJ whole genome shotgun (WGS) entry which is preliminary data.</text>
</comment>
<dbReference type="GO" id="GO:0015159">
    <property type="term" value="F:polysaccharide transmembrane transporter activity"/>
    <property type="evidence" value="ECO:0007669"/>
    <property type="project" value="InterPro"/>
</dbReference>
<dbReference type="Proteomes" id="UP000885797">
    <property type="component" value="Unassembled WGS sequence"/>
</dbReference>
<keyword evidence="2" id="KW-0812">Transmembrane</keyword>
<keyword evidence="2" id="KW-0472">Membrane</keyword>
<name>A0A7V2WT77_9BACT</name>
<sequence length="148" mass="16472">MGMGRINRGYKTVYFTFSLIILVLLPTMGYSSQDVINVSKNPYKIGPSDLLDIQVWNEPDVSKQVRVLIDGTIVLPLVGQINAAGLTPSQLSESLKKKLSEYIAEPEVTVMVLEGKYNRYFIVGQIQNPGEYYIDYPISILQAIARAG</sequence>
<gene>
    <name evidence="4" type="ORF">ENJ63_03065</name>
</gene>
<reference evidence="4" key="1">
    <citation type="journal article" date="2020" name="mSystems">
        <title>Genome- and Community-Level Interaction Insights into Carbon Utilization and Element Cycling Functions of Hydrothermarchaeota in Hydrothermal Sediment.</title>
        <authorList>
            <person name="Zhou Z."/>
            <person name="Liu Y."/>
            <person name="Xu W."/>
            <person name="Pan J."/>
            <person name="Luo Z.H."/>
            <person name="Li M."/>
        </authorList>
    </citation>
    <scope>NUCLEOTIDE SEQUENCE [LARGE SCALE GENOMIC DNA]</scope>
    <source>
        <strain evidence="4">HyVt-503</strain>
    </source>
</reference>